<dbReference type="HOGENOM" id="CLU_027507_0_0_1"/>
<dbReference type="AlphaFoldDB" id="A0A0D1ZPC4"/>
<feature type="compositionally biased region" description="Basic and acidic residues" evidence="1">
    <location>
        <begin position="121"/>
        <end position="141"/>
    </location>
</feature>
<evidence type="ECO:0000313" key="2">
    <source>
        <dbReference type="EMBL" id="KIV88623.1"/>
    </source>
</evidence>
<reference evidence="2 3" key="1">
    <citation type="submission" date="2015-01" db="EMBL/GenBank/DDBJ databases">
        <title>The Genome Sequence of Exophiala mesophila CBS40295.</title>
        <authorList>
            <consortium name="The Broad Institute Genomics Platform"/>
            <person name="Cuomo C."/>
            <person name="de Hoog S."/>
            <person name="Gorbushina A."/>
            <person name="Stielow B."/>
            <person name="Teixiera M."/>
            <person name="Abouelleil A."/>
            <person name="Chapman S.B."/>
            <person name="Priest M."/>
            <person name="Young S.K."/>
            <person name="Wortman J."/>
            <person name="Nusbaum C."/>
            <person name="Birren B."/>
        </authorList>
    </citation>
    <scope>NUCLEOTIDE SEQUENCE [LARGE SCALE GENOMIC DNA]</scope>
    <source>
        <strain evidence="2 3">CBS 40295</strain>
    </source>
</reference>
<dbReference type="EMBL" id="KN847525">
    <property type="protein sequence ID" value="KIV88623.1"/>
    <property type="molecule type" value="Genomic_DNA"/>
</dbReference>
<feature type="region of interest" description="Disordered" evidence="1">
    <location>
        <begin position="1"/>
        <end position="22"/>
    </location>
</feature>
<dbReference type="OrthoDB" id="4160377at2759"/>
<dbReference type="GeneID" id="27326135"/>
<accession>A0A0D1ZPC4</accession>
<feature type="region of interest" description="Disordered" evidence="1">
    <location>
        <begin position="498"/>
        <end position="563"/>
    </location>
</feature>
<evidence type="ECO:0000256" key="1">
    <source>
        <dbReference type="SAM" id="MobiDB-lite"/>
    </source>
</evidence>
<name>A0A0D1ZPC4_EXOME</name>
<dbReference type="OMA" id="WCCATSI"/>
<proteinExistence type="predicted"/>
<protein>
    <submittedName>
        <fullName evidence="2">Uncharacterized protein</fullName>
    </submittedName>
</protein>
<dbReference type="VEuPathDB" id="FungiDB:PV10_08290"/>
<feature type="compositionally biased region" description="Polar residues" evidence="1">
    <location>
        <begin position="521"/>
        <end position="532"/>
    </location>
</feature>
<feature type="compositionally biased region" description="Low complexity" evidence="1">
    <location>
        <begin position="234"/>
        <end position="243"/>
    </location>
</feature>
<keyword evidence="3" id="KW-1185">Reference proteome</keyword>
<organism evidence="2 3">
    <name type="scientific">Exophiala mesophila</name>
    <name type="common">Black yeast-like fungus</name>
    <dbReference type="NCBI Taxonomy" id="212818"/>
    <lineage>
        <taxon>Eukaryota</taxon>
        <taxon>Fungi</taxon>
        <taxon>Dikarya</taxon>
        <taxon>Ascomycota</taxon>
        <taxon>Pezizomycotina</taxon>
        <taxon>Eurotiomycetes</taxon>
        <taxon>Chaetothyriomycetidae</taxon>
        <taxon>Chaetothyriales</taxon>
        <taxon>Herpotrichiellaceae</taxon>
        <taxon>Exophiala</taxon>
    </lineage>
</organism>
<feature type="compositionally biased region" description="Low complexity" evidence="1">
    <location>
        <begin position="502"/>
        <end position="515"/>
    </location>
</feature>
<gene>
    <name evidence="2" type="ORF">PV10_08290</name>
</gene>
<dbReference type="Proteomes" id="UP000054302">
    <property type="component" value="Unassembled WGS sequence"/>
</dbReference>
<feature type="region of interest" description="Disordered" evidence="1">
    <location>
        <begin position="225"/>
        <end position="244"/>
    </location>
</feature>
<sequence length="643" mass="69470">MPDNSDLLAFDDGDEPGKDLPLKTLTRSRSTEERLNKIQMEDLGNANAERVMVGDSSEYYQFKALIIRRSDIPGTPEYEQAQKDKDKTSPWTDYVKTKDAIETTVGAKNPVGSEIGQGHRPGLEKRLADERRHNRPEDYHPQRPGGKARGNDPKYGKLAHSQPSLPPGSLDPAKDPVNTQTYGRRGVVPAKRRLPSLVAPAKAPLPPPGAPTRPARLTKYPANMVTAKGPLPQPAARARPARPTKYSENLMSAPQFMAALRHLEGAAAEARDNSTSRKNAEDSQVDVNAPDIRKVKLEELSFPAQCHLDPNDVSTHTDGAPSPVSTSELADLIDMDDDSIDGLDELTEGFKGLGLSDQDCSMKALSGPVSAPATTWCCATSICESIMDSPNPTPLCESIMDSPVPTQALYKIDEFDGQVLVHNGRRYIREDEVLQLKAQLLLLANYGVNRPDQIPGRSVSDHGKVVIESQDAHSSSSNAPISQKAISDVVEASANLETSLGSSKPPAMKASSSSAGLAQSPLASLPTSTTGSHSKKPVNGLMESRWAPKNFPPAAPEQSPLANRPTPMTGILTEKSVNGLTQWRWAAKDFPPAAPEQSPLATLPTQMRGPSQKPVKGLMHSRWAPKNFKTLQNPQAGLDEDKL</sequence>
<feature type="region of interest" description="Disordered" evidence="1">
    <location>
        <begin position="591"/>
        <end position="643"/>
    </location>
</feature>
<feature type="compositionally biased region" description="Polar residues" evidence="1">
    <location>
        <begin position="599"/>
        <end position="609"/>
    </location>
</feature>
<dbReference type="STRING" id="212818.A0A0D1ZPC4"/>
<feature type="region of interest" description="Disordered" evidence="1">
    <location>
        <begin position="70"/>
        <end position="216"/>
    </location>
</feature>
<evidence type="ECO:0000313" key="3">
    <source>
        <dbReference type="Proteomes" id="UP000054302"/>
    </source>
</evidence>
<dbReference type="RefSeq" id="XP_016220197.1">
    <property type="nucleotide sequence ID" value="XM_016373286.1"/>
</dbReference>